<keyword evidence="2" id="KW-0812">Transmembrane</keyword>
<evidence type="ECO:0000259" key="3">
    <source>
        <dbReference type="Pfam" id="PF12051"/>
    </source>
</evidence>
<evidence type="ECO:0000313" key="5">
    <source>
        <dbReference type="Proteomes" id="UP000094236"/>
    </source>
</evidence>
<keyword evidence="2" id="KW-1133">Transmembrane helix</keyword>
<dbReference type="STRING" id="669874.A0A1E4TNK2"/>
<feature type="transmembrane region" description="Helical" evidence="2">
    <location>
        <begin position="402"/>
        <end position="423"/>
    </location>
</feature>
<dbReference type="OrthoDB" id="2140105at2759"/>
<sequence>MTQNSSDGDESSYVEAYRADEFDPNFVERQASNQFVGGDEISSAYESDSEESNGDEHFENEKIKDIKTGLASQNGVEPEVRAEGEPVREAVREPLHEPLREPVREPVHDGNSSLSRTASRISNFSQKIKQKFGFFDKGFKGDRIVLAFSFIKIYVIMATLILGIFSIYWGSIYRRQDRYPNLKMLVVIEDQEVDGIAPYLGQAIEKTANSSTMVALGTWHVKTEDEMTALASKDGLSVYEETTRLVHHQKYWSAVYVRPNATYDIYSAFKNANSSYSPSSEMFVEMIYETGRDFAAVSEYIYPFLLIFQQTFISNITENFYSPLLQELSDDEKTSLILDAPNLLNEIPYVDFYDMRPANNQVVLAPSQVGLIYLIILTFFQFNFFLQVHGKIAQKLRTLHYVVYRALAAQVSYLILSLAYSAVSAAFQINFNNAYKGGFGVQWMFSYLTMAAVGGANENVALICFATYPPVLGFWLLGFVIINISPTFAPLALCPHFYRYGYAFPIHNSAEATKVVLFNTYRGQLGRNIGILIAWIVINNSLLPFTLKFFASRMRKKALAASSHGGSSPKQLSNATPKK</sequence>
<evidence type="ECO:0000313" key="4">
    <source>
        <dbReference type="EMBL" id="ODV93340.1"/>
    </source>
</evidence>
<feature type="domain" description="DUF3533" evidence="3">
    <location>
        <begin position="154"/>
        <end position="540"/>
    </location>
</feature>
<feature type="region of interest" description="Disordered" evidence="1">
    <location>
        <begin position="1"/>
        <end position="116"/>
    </location>
</feature>
<dbReference type="PANTHER" id="PTHR34814:SF1">
    <property type="entry name" value="NITROSOGUANIDINE RESISTANCE PROTEIN SNG1"/>
    <property type="match status" value="1"/>
</dbReference>
<dbReference type="EMBL" id="KV454018">
    <property type="protein sequence ID" value="ODV93340.1"/>
    <property type="molecule type" value="Genomic_DNA"/>
</dbReference>
<dbReference type="InterPro" id="IPR022703">
    <property type="entry name" value="DUF3533"/>
</dbReference>
<accession>A0A1E4TNK2</accession>
<dbReference type="Pfam" id="PF12051">
    <property type="entry name" value="DUF3533"/>
    <property type="match status" value="1"/>
</dbReference>
<gene>
    <name evidence="4" type="ORF">PACTADRAFT_51941</name>
</gene>
<proteinExistence type="predicted"/>
<feature type="transmembrane region" description="Helical" evidence="2">
    <location>
        <begin position="144"/>
        <end position="169"/>
    </location>
</feature>
<evidence type="ECO:0000256" key="2">
    <source>
        <dbReference type="SAM" id="Phobius"/>
    </source>
</evidence>
<organism evidence="4 5">
    <name type="scientific">Pachysolen tannophilus NRRL Y-2460</name>
    <dbReference type="NCBI Taxonomy" id="669874"/>
    <lineage>
        <taxon>Eukaryota</taxon>
        <taxon>Fungi</taxon>
        <taxon>Dikarya</taxon>
        <taxon>Ascomycota</taxon>
        <taxon>Saccharomycotina</taxon>
        <taxon>Pichiomycetes</taxon>
        <taxon>Pachysolenaceae</taxon>
        <taxon>Pachysolen</taxon>
    </lineage>
</organism>
<feature type="transmembrane region" description="Helical" evidence="2">
    <location>
        <begin position="472"/>
        <end position="493"/>
    </location>
</feature>
<protein>
    <recommendedName>
        <fullName evidence="3">DUF3533 domain-containing protein</fullName>
    </recommendedName>
</protein>
<feature type="transmembrane region" description="Helical" evidence="2">
    <location>
        <begin position="529"/>
        <end position="547"/>
    </location>
</feature>
<keyword evidence="2" id="KW-0472">Membrane</keyword>
<dbReference type="Proteomes" id="UP000094236">
    <property type="component" value="Unassembled WGS sequence"/>
</dbReference>
<feature type="compositionally biased region" description="Basic and acidic residues" evidence="1">
    <location>
        <begin position="54"/>
        <end position="67"/>
    </location>
</feature>
<reference evidence="5" key="1">
    <citation type="submission" date="2016-05" db="EMBL/GenBank/DDBJ databases">
        <title>Comparative genomics of biotechnologically important yeasts.</title>
        <authorList>
            <consortium name="DOE Joint Genome Institute"/>
            <person name="Riley R."/>
            <person name="Haridas S."/>
            <person name="Wolfe K.H."/>
            <person name="Lopes M.R."/>
            <person name="Hittinger C.T."/>
            <person name="Goker M."/>
            <person name="Salamov A."/>
            <person name="Wisecaver J."/>
            <person name="Long T.M."/>
            <person name="Aerts A.L."/>
            <person name="Barry K."/>
            <person name="Choi C."/>
            <person name="Clum A."/>
            <person name="Coughlan A.Y."/>
            <person name="Deshpande S."/>
            <person name="Douglass A.P."/>
            <person name="Hanson S.J."/>
            <person name="Klenk H.-P."/>
            <person name="Labutti K."/>
            <person name="Lapidus A."/>
            <person name="Lindquist E."/>
            <person name="Lipzen A."/>
            <person name="Meier-Kolthoff J.P."/>
            <person name="Ohm R.A."/>
            <person name="Otillar R.P."/>
            <person name="Pangilinan J."/>
            <person name="Peng Y."/>
            <person name="Rokas A."/>
            <person name="Rosa C.A."/>
            <person name="Scheuner C."/>
            <person name="Sibirny A.A."/>
            <person name="Slot J.C."/>
            <person name="Stielow J.B."/>
            <person name="Sun H."/>
            <person name="Kurtzman C.P."/>
            <person name="Blackwell M."/>
            <person name="Grigoriev I.V."/>
            <person name="Jeffries T.W."/>
        </authorList>
    </citation>
    <scope>NUCLEOTIDE SEQUENCE [LARGE SCALE GENOMIC DNA]</scope>
    <source>
        <strain evidence="5">NRRL Y-2460</strain>
    </source>
</reference>
<dbReference type="GO" id="GO:0016020">
    <property type="term" value="C:membrane"/>
    <property type="evidence" value="ECO:0007669"/>
    <property type="project" value="TreeGrafter"/>
</dbReference>
<keyword evidence="5" id="KW-1185">Reference proteome</keyword>
<dbReference type="AlphaFoldDB" id="A0A1E4TNK2"/>
<dbReference type="InterPro" id="IPR053001">
    <property type="entry name" value="MNNG_permease-like"/>
</dbReference>
<evidence type="ECO:0000256" key="1">
    <source>
        <dbReference type="SAM" id="MobiDB-lite"/>
    </source>
</evidence>
<feature type="transmembrane region" description="Helical" evidence="2">
    <location>
        <begin position="370"/>
        <end position="390"/>
    </location>
</feature>
<feature type="compositionally biased region" description="Basic and acidic residues" evidence="1">
    <location>
        <begin position="78"/>
        <end position="108"/>
    </location>
</feature>
<dbReference type="PANTHER" id="PTHR34814">
    <property type="entry name" value="NITROSOGUANIDINE RESISTANCE PROTEIN SNG1"/>
    <property type="match status" value="1"/>
</dbReference>
<name>A0A1E4TNK2_PACTA</name>
<feature type="transmembrane region" description="Helical" evidence="2">
    <location>
        <begin position="443"/>
        <end position="465"/>
    </location>
</feature>